<gene>
    <name evidence="3" type="ORF">ACE1CI_36395</name>
</gene>
<dbReference type="EMBL" id="JBHFNR010000291">
    <property type="protein sequence ID" value="MFB2898429.1"/>
    <property type="molecule type" value="Genomic_DNA"/>
</dbReference>
<comment type="caution">
    <text evidence="3">The sequence shown here is derived from an EMBL/GenBank/DDBJ whole genome shotgun (WGS) entry which is preliminary data.</text>
</comment>
<reference evidence="3 4" key="1">
    <citation type="submission" date="2024-09" db="EMBL/GenBank/DDBJ databases">
        <title>Floridaenema gen nov. (Aerosakkonemataceae, Aerosakkonematales ord. nov., Cyanobacteria) from benthic tropical and subtropical fresh waters, with the description of four new species.</title>
        <authorList>
            <person name="Moretto J.A."/>
            <person name="Berthold D.E."/>
            <person name="Lefler F.W."/>
            <person name="Huang I.-S."/>
            <person name="Laughinghouse H. IV."/>
        </authorList>
    </citation>
    <scope>NUCLEOTIDE SEQUENCE [LARGE SCALE GENOMIC DNA]</scope>
    <source>
        <strain evidence="3 4">BLCC-F50</strain>
    </source>
</reference>
<organism evidence="3 4">
    <name type="scientific">Floridaenema flaviceps BLCC-F50</name>
    <dbReference type="NCBI Taxonomy" id="3153642"/>
    <lineage>
        <taxon>Bacteria</taxon>
        <taxon>Bacillati</taxon>
        <taxon>Cyanobacteriota</taxon>
        <taxon>Cyanophyceae</taxon>
        <taxon>Oscillatoriophycideae</taxon>
        <taxon>Aerosakkonematales</taxon>
        <taxon>Aerosakkonemataceae</taxon>
        <taxon>Floridanema</taxon>
        <taxon>Floridanema flaviceps</taxon>
    </lineage>
</organism>
<feature type="domain" description="DUF2281" evidence="2">
    <location>
        <begin position="10"/>
        <end position="91"/>
    </location>
</feature>
<feature type="region of interest" description="Disordered" evidence="1">
    <location>
        <begin position="42"/>
        <end position="65"/>
    </location>
</feature>
<sequence length="92" mass="10909">MKQTLVMQNIEKMLHQFPESLQIEVLHYVEYLGSKYVKQSNEKVSDFPPEDNTQTSEKEQTKKRRDGFGIWKGKISMADDFDAPLEEFEEYM</sequence>
<name>A0ABV4Y5R6_9CYAN</name>
<dbReference type="RefSeq" id="WP_413268031.1">
    <property type="nucleotide sequence ID" value="NZ_JBHFNR010000291.1"/>
</dbReference>
<evidence type="ECO:0000259" key="2">
    <source>
        <dbReference type="Pfam" id="PF10047"/>
    </source>
</evidence>
<dbReference type="Pfam" id="PF10047">
    <property type="entry name" value="DUF2281"/>
    <property type="match status" value="1"/>
</dbReference>
<evidence type="ECO:0000256" key="1">
    <source>
        <dbReference type="SAM" id="MobiDB-lite"/>
    </source>
</evidence>
<dbReference type="InterPro" id="IPR018739">
    <property type="entry name" value="DUF2281"/>
</dbReference>
<accession>A0ABV4Y5R6</accession>
<evidence type="ECO:0000313" key="4">
    <source>
        <dbReference type="Proteomes" id="UP001576784"/>
    </source>
</evidence>
<protein>
    <submittedName>
        <fullName evidence="3">DUF2281 domain-containing protein</fullName>
    </submittedName>
</protein>
<keyword evidence="4" id="KW-1185">Reference proteome</keyword>
<proteinExistence type="predicted"/>
<dbReference type="Proteomes" id="UP001576784">
    <property type="component" value="Unassembled WGS sequence"/>
</dbReference>
<evidence type="ECO:0000313" key="3">
    <source>
        <dbReference type="EMBL" id="MFB2898429.1"/>
    </source>
</evidence>